<evidence type="ECO:0000256" key="1">
    <source>
        <dbReference type="ARBA" id="ARBA00004123"/>
    </source>
</evidence>
<name>A0AAP0NKQ0_9MAGN</name>
<evidence type="ECO:0000256" key="7">
    <source>
        <dbReference type="SAM" id="Phobius"/>
    </source>
</evidence>
<gene>
    <name evidence="9" type="ORF">Scep_018886</name>
</gene>
<organism evidence="9 10">
    <name type="scientific">Stephania cephalantha</name>
    <dbReference type="NCBI Taxonomy" id="152367"/>
    <lineage>
        <taxon>Eukaryota</taxon>
        <taxon>Viridiplantae</taxon>
        <taxon>Streptophyta</taxon>
        <taxon>Embryophyta</taxon>
        <taxon>Tracheophyta</taxon>
        <taxon>Spermatophyta</taxon>
        <taxon>Magnoliopsida</taxon>
        <taxon>Ranunculales</taxon>
        <taxon>Menispermaceae</taxon>
        <taxon>Menispermoideae</taxon>
        <taxon>Cissampelideae</taxon>
        <taxon>Stephania</taxon>
    </lineage>
</organism>
<comment type="caution">
    <text evidence="9">The sequence shown here is derived from an EMBL/GenBank/DDBJ whole genome shotgun (WGS) entry which is preliminary data.</text>
</comment>
<dbReference type="GO" id="GO:0006355">
    <property type="term" value="P:regulation of DNA-templated transcription"/>
    <property type="evidence" value="ECO:0007669"/>
    <property type="project" value="InterPro"/>
</dbReference>
<evidence type="ECO:0000313" key="9">
    <source>
        <dbReference type="EMBL" id="KAK9111367.1"/>
    </source>
</evidence>
<keyword evidence="10" id="KW-1185">Reference proteome</keyword>
<keyword evidence="2" id="KW-0805">Transcription regulation</keyword>
<feature type="transmembrane region" description="Helical" evidence="7">
    <location>
        <begin position="621"/>
        <end position="646"/>
    </location>
</feature>
<feature type="domain" description="NAC" evidence="8">
    <location>
        <begin position="6"/>
        <end position="156"/>
    </location>
</feature>
<dbReference type="PROSITE" id="PS51005">
    <property type="entry name" value="NAC"/>
    <property type="match status" value="1"/>
</dbReference>
<dbReference type="AlphaFoldDB" id="A0AAP0NKQ0"/>
<dbReference type="GO" id="GO:0003677">
    <property type="term" value="F:DNA binding"/>
    <property type="evidence" value="ECO:0007669"/>
    <property type="project" value="UniProtKB-KW"/>
</dbReference>
<dbReference type="PANTHER" id="PTHR31744:SF210">
    <property type="entry name" value="NAC DOMAIN-CONTAINING PROTEIN 86-LIKE"/>
    <property type="match status" value="1"/>
</dbReference>
<dbReference type="EMBL" id="JBBNAG010000008">
    <property type="protein sequence ID" value="KAK9111367.1"/>
    <property type="molecule type" value="Genomic_DNA"/>
</dbReference>
<dbReference type="FunFam" id="2.170.150.80:FF:000002">
    <property type="entry name" value="Nac domain-containing protein 86"/>
    <property type="match status" value="1"/>
</dbReference>
<evidence type="ECO:0000256" key="2">
    <source>
        <dbReference type="ARBA" id="ARBA00023015"/>
    </source>
</evidence>
<evidence type="ECO:0000256" key="6">
    <source>
        <dbReference type="SAM" id="MobiDB-lite"/>
    </source>
</evidence>
<evidence type="ECO:0000256" key="3">
    <source>
        <dbReference type="ARBA" id="ARBA00023125"/>
    </source>
</evidence>
<protein>
    <recommendedName>
        <fullName evidence="8">NAC domain-containing protein</fullName>
    </recommendedName>
</protein>
<dbReference type="Proteomes" id="UP001419268">
    <property type="component" value="Unassembled WGS sequence"/>
</dbReference>
<keyword evidence="4" id="KW-0804">Transcription</keyword>
<keyword evidence="5" id="KW-0539">Nucleus</keyword>
<dbReference type="GO" id="GO:0005634">
    <property type="term" value="C:nucleus"/>
    <property type="evidence" value="ECO:0007669"/>
    <property type="project" value="UniProtKB-SubCell"/>
</dbReference>
<comment type="subcellular location">
    <subcellularLocation>
        <location evidence="1">Nucleus</location>
    </subcellularLocation>
</comment>
<keyword evidence="3" id="KW-0238">DNA-binding</keyword>
<evidence type="ECO:0000256" key="4">
    <source>
        <dbReference type="ARBA" id="ARBA00023163"/>
    </source>
</evidence>
<dbReference type="InterPro" id="IPR003441">
    <property type="entry name" value="NAC-dom"/>
</dbReference>
<dbReference type="InterPro" id="IPR036093">
    <property type="entry name" value="NAC_dom_sf"/>
</dbReference>
<evidence type="ECO:0000256" key="5">
    <source>
        <dbReference type="ARBA" id="ARBA00023242"/>
    </source>
</evidence>
<proteinExistence type="predicted"/>
<keyword evidence="7" id="KW-1133">Transmembrane helix</keyword>
<sequence>MARTSMPPGFRFHATDTELMMYYLKRKVMGRSIPVNVIRELDLYKFAPWDLPDMSWLRTGDLEWYFFCPRDNKYANGKRTNRATEKGYWKTTGKDCTVTYDKRDVGTRKTLVFHIGRAPEGVRTNWVMREYKLNDKELADAGVSLDSYVLCKVYEKSGVGPKNGEHYGAPFREEDWEDDVSSNLEPVRFNDLLPVVGPNNIMENNGFIVGDVPATSSNPIPCHNISYRQPLLAEDSKPSSIDPNEENMHNHVGTSNKKETAKSSAQSIVESHADDIFNDLEAISFHGEVKGAERVEFLNFGGKDAAPSQILLGEDLAFMELCDLDRPICLPDNFEHLPCKNVGNTSEPKLDGNCGFSNLSKDGSIVEETHLEEYRECLGLEDLISAPELIQCNNSSAVPNSELNLQTVDEFLAFANSPHDFTRDQVPETDNPFVELDDLMSPLWPMEGSSSNQVFDVNYYDLHQFAGYVGNQSDLWDAVPSFNGGGRGNEENLTFGSESFVQNSGFFLPQETIEEALNAEDLVRGERQIAHSRAHRLLDSIPARPASAAEHPSSSGAGKGSKGRSSLFGCYGAPSIHVKAEVTVVCSCTNEALPGKLGALSCHCYHGRYVARKSRNEGATWGGGFTVVFVLAMVTALFWLCVFAVAAKLAQCSLKLILS</sequence>
<dbReference type="Gene3D" id="2.170.150.80">
    <property type="entry name" value="NAC domain"/>
    <property type="match status" value="1"/>
</dbReference>
<evidence type="ECO:0000313" key="10">
    <source>
        <dbReference type="Proteomes" id="UP001419268"/>
    </source>
</evidence>
<dbReference type="PANTHER" id="PTHR31744">
    <property type="entry name" value="PROTEIN CUP-SHAPED COTYLEDON 2-RELATED"/>
    <property type="match status" value="1"/>
</dbReference>
<reference evidence="9 10" key="1">
    <citation type="submission" date="2024-01" db="EMBL/GenBank/DDBJ databases">
        <title>Genome assemblies of Stephania.</title>
        <authorList>
            <person name="Yang L."/>
        </authorList>
    </citation>
    <scope>NUCLEOTIDE SEQUENCE [LARGE SCALE GENOMIC DNA]</scope>
    <source>
        <strain evidence="9">JXDWG</strain>
        <tissue evidence="9">Leaf</tissue>
    </source>
</reference>
<keyword evidence="7" id="KW-0812">Transmembrane</keyword>
<accession>A0AAP0NKQ0</accession>
<dbReference type="SUPFAM" id="SSF101941">
    <property type="entry name" value="NAC domain"/>
    <property type="match status" value="1"/>
</dbReference>
<evidence type="ECO:0000259" key="8">
    <source>
        <dbReference type="PROSITE" id="PS51005"/>
    </source>
</evidence>
<keyword evidence="7" id="KW-0472">Membrane</keyword>
<feature type="region of interest" description="Disordered" evidence="6">
    <location>
        <begin position="234"/>
        <end position="258"/>
    </location>
</feature>
<dbReference type="Pfam" id="PF02365">
    <property type="entry name" value="NAM"/>
    <property type="match status" value="1"/>
</dbReference>